<dbReference type="SMART" id="SM00829">
    <property type="entry name" value="PKS_ER"/>
    <property type="match status" value="1"/>
</dbReference>
<keyword evidence="5" id="KW-1185">Reference proteome</keyword>
<reference evidence="4 5" key="1">
    <citation type="submission" date="2023-07" db="EMBL/GenBank/DDBJ databases">
        <title>Sequencing the genomes of 1000 actinobacteria strains.</title>
        <authorList>
            <person name="Klenk H.-P."/>
        </authorList>
    </citation>
    <scope>NUCLEOTIDE SEQUENCE [LARGE SCALE GENOMIC DNA]</scope>
    <source>
        <strain evidence="4 5">DSM 20167</strain>
    </source>
</reference>
<proteinExistence type="predicted"/>
<evidence type="ECO:0000313" key="4">
    <source>
        <dbReference type="EMBL" id="MDR7357124.1"/>
    </source>
</evidence>
<keyword evidence="2 4" id="KW-0560">Oxidoreductase</keyword>
<dbReference type="RefSeq" id="WP_310288353.1">
    <property type="nucleotide sequence ID" value="NZ_BAAAWO010000001.1"/>
</dbReference>
<feature type="domain" description="Enoyl reductase (ER)" evidence="3">
    <location>
        <begin position="12"/>
        <end position="320"/>
    </location>
</feature>
<dbReference type="Pfam" id="PF00107">
    <property type="entry name" value="ADH_zinc_N"/>
    <property type="match status" value="1"/>
</dbReference>
<dbReference type="EMBL" id="JAVDYI010000001">
    <property type="protein sequence ID" value="MDR7357124.1"/>
    <property type="molecule type" value="Genomic_DNA"/>
</dbReference>
<evidence type="ECO:0000313" key="5">
    <source>
        <dbReference type="Proteomes" id="UP001183817"/>
    </source>
</evidence>
<dbReference type="InterPro" id="IPR047618">
    <property type="entry name" value="QOR-like"/>
</dbReference>
<dbReference type="Gene3D" id="3.90.180.10">
    <property type="entry name" value="Medium-chain alcohol dehydrogenases, catalytic domain"/>
    <property type="match status" value="1"/>
</dbReference>
<sequence length="322" mass="33860">MSSHAIIARQAGGPEVFDYVASPMPSPGPGQLLVKVAAVGVNFIETYQRSGVYNVKYPFTPGSECAGTVEAVGAGVTDFAVGDRVATTEGSRTYATHTLLDAEKALPVPENVSLETAGALPLQGITAHYLVNSSYNVQQGDTVLTYAGAGGVGLLLIQLLKLRGATVITTTSTREKAELARAAGADHVLSYDEVPVRVREITGGKGVDVVYDGIGKDTFEGSLEALKIRGTLVLFGGASGQVPPFDLQRLNAHGSLTVTRPKVADFLLDAEERRWRSGELFELVSLGKLDVRIGARFPLAEAGNAHTALESRATTGKTILIP</sequence>
<dbReference type="SUPFAM" id="SSF50129">
    <property type="entry name" value="GroES-like"/>
    <property type="match status" value="1"/>
</dbReference>
<dbReference type="InterPro" id="IPR036291">
    <property type="entry name" value="NAD(P)-bd_dom_sf"/>
</dbReference>
<dbReference type="InterPro" id="IPR013149">
    <property type="entry name" value="ADH-like_C"/>
</dbReference>
<dbReference type="Gene3D" id="3.40.50.720">
    <property type="entry name" value="NAD(P)-binding Rossmann-like Domain"/>
    <property type="match status" value="1"/>
</dbReference>
<name>A0ABU2BIB8_9MICC</name>
<dbReference type="SUPFAM" id="SSF51735">
    <property type="entry name" value="NAD(P)-binding Rossmann-fold domains"/>
    <property type="match status" value="1"/>
</dbReference>
<dbReference type="Proteomes" id="UP001183817">
    <property type="component" value="Unassembled WGS sequence"/>
</dbReference>
<dbReference type="CDD" id="cd05286">
    <property type="entry name" value="QOR2"/>
    <property type="match status" value="1"/>
</dbReference>
<comment type="caution">
    <text evidence="4">The sequence shown here is derived from an EMBL/GenBank/DDBJ whole genome shotgun (WGS) entry which is preliminary data.</text>
</comment>
<dbReference type="PANTHER" id="PTHR48106">
    <property type="entry name" value="QUINONE OXIDOREDUCTASE PIG3-RELATED"/>
    <property type="match status" value="1"/>
</dbReference>
<dbReference type="PANTHER" id="PTHR48106:SF13">
    <property type="entry name" value="QUINONE OXIDOREDUCTASE-RELATED"/>
    <property type="match status" value="1"/>
</dbReference>
<dbReference type="InterPro" id="IPR013154">
    <property type="entry name" value="ADH-like_N"/>
</dbReference>
<dbReference type="InterPro" id="IPR011032">
    <property type="entry name" value="GroES-like_sf"/>
</dbReference>
<keyword evidence="1" id="KW-0521">NADP</keyword>
<dbReference type="EC" id="1.6.5.5" evidence="4"/>
<dbReference type="PROSITE" id="PS01162">
    <property type="entry name" value="QOR_ZETA_CRYSTAL"/>
    <property type="match status" value="1"/>
</dbReference>
<dbReference type="InterPro" id="IPR002364">
    <property type="entry name" value="Quin_OxRdtase/zeta-crystal_CS"/>
</dbReference>
<evidence type="ECO:0000259" key="3">
    <source>
        <dbReference type="SMART" id="SM00829"/>
    </source>
</evidence>
<evidence type="ECO:0000256" key="2">
    <source>
        <dbReference type="ARBA" id="ARBA00023002"/>
    </source>
</evidence>
<organism evidence="4 5">
    <name type="scientific">Paeniglutamicibacter sulfureus</name>
    <dbReference type="NCBI Taxonomy" id="43666"/>
    <lineage>
        <taxon>Bacteria</taxon>
        <taxon>Bacillati</taxon>
        <taxon>Actinomycetota</taxon>
        <taxon>Actinomycetes</taxon>
        <taxon>Micrococcales</taxon>
        <taxon>Micrococcaceae</taxon>
        <taxon>Paeniglutamicibacter</taxon>
    </lineage>
</organism>
<protein>
    <submittedName>
        <fullName evidence="4">NADPH2:quinone reductase</fullName>
        <ecNumber evidence="4">1.6.5.5</ecNumber>
    </submittedName>
</protein>
<gene>
    <name evidence="4" type="ORF">J2S64_000815</name>
</gene>
<dbReference type="GO" id="GO:0003960">
    <property type="term" value="F:quinone reductase (NADPH) activity"/>
    <property type="evidence" value="ECO:0007669"/>
    <property type="project" value="UniProtKB-EC"/>
</dbReference>
<dbReference type="Pfam" id="PF08240">
    <property type="entry name" value="ADH_N"/>
    <property type="match status" value="1"/>
</dbReference>
<dbReference type="InterPro" id="IPR020843">
    <property type="entry name" value="ER"/>
</dbReference>
<accession>A0ABU2BIB8</accession>
<evidence type="ECO:0000256" key="1">
    <source>
        <dbReference type="ARBA" id="ARBA00022857"/>
    </source>
</evidence>